<protein>
    <submittedName>
        <fullName evidence="3">Uncharacterized protein</fullName>
    </submittedName>
</protein>
<comment type="caution">
    <text evidence="3">The sequence shown here is derived from an EMBL/GenBank/DDBJ whole genome shotgun (WGS) entry which is preliminary data.</text>
</comment>
<feature type="transmembrane region" description="Helical" evidence="2">
    <location>
        <begin position="218"/>
        <end position="234"/>
    </location>
</feature>
<dbReference type="Proteomes" id="UP001620626">
    <property type="component" value="Unassembled WGS sequence"/>
</dbReference>
<dbReference type="EMBL" id="JBICBT010000133">
    <property type="protein sequence ID" value="KAL3122482.1"/>
    <property type="molecule type" value="Genomic_DNA"/>
</dbReference>
<feature type="transmembrane region" description="Helical" evidence="2">
    <location>
        <begin position="240"/>
        <end position="257"/>
    </location>
</feature>
<accession>A0ABD2M4N8</accession>
<reference evidence="3 4" key="1">
    <citation type="submission" date="2024-10" db="EMBL/GenBank/DDBJ databases">
        <authorList>
            <person name="Kim D."/>
        </authorList>
    </citation>
    <scope>NUCLEOTIDE SEQUENCE [LARGE SCALE GENOMIC DNA]</scope>
    <source>
        <strain evidence="3">BH-2024</strain>
    </source>
</reference>
<evidence type="ECO:0000313" key="3">
    <source>
        <dbReference type="EMBL" id="KAL3122482.1"/>
    </source>
</evidence>
<gene>
    <name evidence="3" type="ORF">niasHT_003018</name>
</gene>
<keyword evidence="1" id="KW-0175">Coiled coil</keyword>
<keyword evidence="2" id="KW-0472">Membrane</keyword>
<keyword evidence="2" id="KW-0812">Transmembrane</keyword>
<feature type="coiled-coil region" evidence="1">
    <location>
        <begin position="99"/>
        <end position="130"/>
    </location>
</feature>
<sequence length="258" mass="29723">MPKQKHKNLVEKNEYEELFKDFKKLTKSGGRKDNLNSWLLLKMCTNVGQLSIENGNNNKELPEINELKQIVTEICNEKSDEQNAIKSSFYAKNDIGTIAEKAMKNGQNILKRMKQKEDENEHDAKKHLQEFREFAKKFCMEFPEISKNSTLNKLMDKELVKPSDLFEFVLNKLELAHFVNETKFGNSTGRNGGAAANELSVNANKLSHRRQKRRGRDPIPLPLLSIAFLVFGWYNSIENSPILIIFVFICLFIAVRLS</sequence>
<proteinExistence type="predicted"/>
<evidence type="ECO:0000256" key="1">
    <source>
        <dbReference type="SAM" id="Coils"/>
    </source>
</evidence>
<evidence type="ECO:0000256" key="2">
    <source>
        <dbReference type="SAM" id="Phobius"/>
    </source>
</evidence>
<dbReference type="AlphaFoldDB" id="A0ABD2M4N8"/>
<keyword evidence="4" id="KW-1185">Reference proteome</keyword>
<keyword evidence="2" id="KW-1133">Transmembrane helix</keyword>
<evidence type="ECO:0000313" key="4">
    <source>
        <dbReference type="Proteomes" id="UP001620626"/>
    </source>
</evidence>
<name>A0ABD2M4N8_9BILA</name>
<organism evidence="3 4">
    <name type="scientific">Heterodera trifolii</name>
    <dbReference type="NCBI Taxonomy" id="157864"/>
    <lineage>
        <taxon>Eukaryota</taxon>
        <taxon>Metazoa</taxon>
        <taxon>Ecdysozoa</taxon>
        <taxon>Nematoda</taxon>
        <taxon>Chromadorea</taxon>
        <taxon>Rhabditida</taxon>
        <taxon>Tylenchina</taxon>
        <taxon>Tylenchomorpha</taxon>
        <taxon>Tylenchoidea</taxon>
        <taxon>Heteroderidae</taxon>
        <taxon>Heteroderinae</taxon>
        <taxon>Heterodera</taxon>
    </lineage>
</organism>